<evidence type="ECO:0000313" key="3">
    <source>
        <dbReference type="EMBL" id="MCL7747551.1"/>
    </source>
</evidence>
<proteinExistence type="predicted"/>
<dbReference type="Pfam" id="PF08448">
    <property type="entry name" value="PAS_4"/>
    <property type="match status" value="1"/>
</dbReference>
<dbReference type="InterPro" id="IPR029787">
    <property type="entry name" value="Nucleotide_cyclase"/>
</dbReference>
<dbReference type="SMART" id="SM00267">
    <property type="entry name" value="GGDEF"/>
    <property type="match status" value="1"/>
</dbReference>
<dbReference type="Gene3D" id="3.20.20.450">
    <property type="entry name" value="EAL domain"/>
    <property type="match status" value="1"/>
</dbReference>
<dbReference type="Pfam" id="PF00990">
    <property type="entry name" value="GGDEF"/>
    <property type="match status" value="1"/>
</dbReference>
<evidence type="ECO:0000313" key="4">
    <source>
        <dbReference type="Proteomes" id="UP001139150"/>
    </source>
</evidence>
<dbReference type="AlphaFoldDB" id="A0A9X2CSM4"/>
<dbReference type="PANTHER" id="PTHR33121">
    <property type="entry name" value="CYCLIC DI-GMP PHOSPHODIESTERASE PDEF"/>
    <property type="match status" value="1"/>
</dbReference>
<dbReference type="RefSeq" id="WP_250096451.1">
    <property type="nucleotide sequence ID" value="NZ_JAKRYL010000009.1"/>
</dbReference>
<sequence length="556" mass="63311">MVNNKELVPIMNIIKSFELMYGVVFLMEVIDDHYVYRYISPEAKELASLDESFLGKQLNEVYPDYISDHLSSFYNEAKETRKPVVVEDKLNMELTDEVARLVIMPLIQADDELTYFISYTERTRSPKEATVDLVTGLPSYHLFVSKLKEKLQIADSNPIALCYLKLRQIKRNEEGRTKEIDQAVFIAELTKRILNILPEKESELARVVGDELVCFFSTKHDAVALVKELQQVISIPFSVDGMKLVMETAVGVSFQEVGTKSELSLLNEAYHAMLQAKQEKGNSVKVFDMNRQTEVMRSKPHLVHELKKAIVNKEFVVYFQPIVNAATGGIHYEALLRWFSSKLGPVPPDAFIMAAEESDFIQEIDLWVIEKVCEHVANSHEELRYVSINLSIKTFQSTELEKKLLAACSKHGIDPSFIELELTEHTLLEDEQLLIEKLGCLRKLGFKVAIDDFGMRHASFNYLRVLPVDKIKIDKAFVQNLKRNSKEHHIITSILTLAKKIGVRVTAEGVETVEQAKMLVDASCDELQGYLFGKPAPNEIVHKASKQAREQWSSLL</sequence>
<dbReference type="CDD" id="cd01948">
    <property type="entry name" value="EAL"/>
    <property type="match status" value="1"/>
</dbReference>
<dbReference type="InterPro" id="IPR050706">
    <property type="entry name" value="Cyclic-di-GMP_PDE-like"/>
</dbReference>
<name>A0A9X2CSM4_9BACI</name>
<dbReference type="InterPro" id="IPR000160">
    <property type="entry name" value="GGDEF_dom"/>
</dbReference>
<evidence type="ECO:0000259" key="2">
    <source>
        <dbReference type="PROSITE" id="PS50887"/>
    </source>
</evidence>
<gene>
    <name evidence="3" type="ORF">MF646_10515</name>
</gene>
<reference evidence="3" key="1">
    <citation type="submission" date="2022-02" db="EMBL/GenBank/DDBJ databases">
        <title>Halalkalibacter sp. nov. isolated from Lonar Lake, India.</title>
        <authorList>
            <person name="Joshi A."/>
            <person name="Thite S."/>
            <person name="Lodha T."/>
        </authorList>
    </citation>
    <scope>NUCLEOTIDE SEQUENCE</scope>
    <source>
        <strain evidence="3">MEB205</strain>
    </source>
</reference>
<dbReference type="InterPro" id="IPR035919">
    <property type="entry name" value="EAL_sf"/>
</dbReference>
<dbReference type="InterPro" id="IPR001633">
    <property type="entry name" value="EAL_dom"/>
</dbReference>
<dbReference type="SUPFAM" id="SSF141868">
    <property type="entry name" value="EAL domain-like"/>
    <property type="match status" value="1"/>
</dbReference>
<feature type="domain" description="EAL" evidence="1">
    <location>
        <begin position="299"/>
        <end position="549"/>
    </location>
</feature>
<dbReference type="Proteomes" id="UP001139150">
    <property type="component" value="Unassembled WGS sequence"/>
</dbReference>
<dbReference type="SMART" id="SM00052">
    <property type="entry name" value="EAL"/>
    <property type="match status" value="1"/>
</dbReference>
<dbReference type="PROSITE" id="PS50887">
    <property type="entry name" value="GGDEF"/>
    <property type="match status" value="1"/>
</dbReference>
<dbReference type="Pfam" id="PF00563">
    <property type="entry name" value="EAL"/>
    <property type="match status" value="1"/>
</dbReference>
<dbReference type="EMBL" id="JAKRYL010000009">
    <property type="protein sequence ID" value="MCL7747551.1"/>
    <property type="molecule type" value="Genomic_DNA"/>
</dbReference>
<dbReference type="Gene3D" id="3.30.70.270">
    <property type="match status" value="1"/>
</dbReference>
<accession>A0A9X2CSM4</accession>
<dbReference type="InterPro" id="IPR013656">
    <property type="entry name" value="PAS_4"/>
</dbReference>
<dbReference type="PROSITE" id="PS50883">
    <property type="entry name" value="EAL"/>
    <property type="match status" value="1"/>
</dbReference>
<feature type="domain" description="GGDEF" evidence="2">
    <location>
        <begin position="157"/>
        <end position="289"/>
    </location>
</feature>
<comment type="caution">
    <text evidence="3">The sequence shown here is derived from an EMBL/GenBank/DDBJ whole genome shotgun (WGS) entry which is preliminary data.</text>
</comment>
<dbReference type="GO" id="GO:0071111">
    <property type="term" value="F:cyclic-guanylate-specific phosphodiesterase activity"/>
    <property type="evidence" value="ECO:0007669"/>
    <property type="project" value="InterPro"/>
</dbReference>
<keyword evidence="4" id="KW-1185">Reference proteome</keyword>
<organism evidence="3 4">
    <name type="scientific">Halalkalibacter alkaliphilus</name>
    <dbReference type="NCBI Taxonomy" id="2917993"/>
    <lineage>
        <taxon>Bacteria</taxon>
        <taxon>Bacillati</taxon>
        <taxon>Bacillota</taxon>
        <taxon>Bacilli</taxon>
        <taxon>Bacillales</taxon>
        <taxon>Bacillaceae</taxon>
        <taxon>Halalkalibacter</taxon>
    </lineage>
</organism>
<dbReference type="SUPFAM" id="SSF55073">
    <property type="entry name" value="Nucleotide cyclase"/>
    <property type="match status" value="1"/>
</dbReference>
<dbReference type="InterPro" id="IPR043128">
    <property type="entry name" value="Rev_trsase/Diguanyl_cyclase"/>
</dbReference>
<protein>
    <submittedName>
        <fullName evidence="3">EAL domain-containing protein</fullName>
    </submittedName>
</protein>
<evidence type="ECO:0000259" key="1">
    <source>
        <dbReference type="PROSITE" id="PS50883"/>
    </source>
</evidence>
<dbReference type="PANTHER" id="PTHR33121:SF70">
    <property type="entry name" value="SIGNALING PROTEIN YKOW"/>
    <property type="match status" value="1"/>
</dbReference>